<dbReference type="Proteomes" id="UP000612282">
    <property type="component" value="Unassembled WGS sequence"/>
</dbReference>
<dbReference type="RefSeq" id="WP_203798781.1">
    <property type="nucleotide sequence ID" value="NZ_BAAAQE010000108.1"/>
</dbReference>
<accession>A0ABQ3XE88</accession>
<keyword evidence="4" id="KW-1185">Reference proteome</keyword>
<keyword evidence="2" id="KW-0472">Membrane</keyword>
<feature type="region of interest" description="Disordered" evidence="1">
    <location>
        <begin position="60"/>
        <end position="85"/>
    </location>
</feature>
<reference evidence="3 4" key="1">
    <citation type="submission" date="2021-01" db="EMBL/GenBank/DDBJ databases">
        <title>Whole genome shotgun sequence of Actinoplanes couchii NBRC 106145.</title>
        <authorList>
            <person name="Komaki H."/>
            <person name="Tamura T."/>
        </authorList>
    </citation>
    <scope>NUCLEOTIDE SEQUENCE [LARGE SCALE GENOMIC DNA]</scope>
    <source>
        <strain evidence="3 4">NBRC 106145</strain>
    </source>
</reference>
<evidence type="ECO:0000256" key="2">
    <source>
        <dbReference type="SAM" id="Phobius"/>
    </source>
</evidence>
<evidence type="ECO:0000313" key="3">
    <source>
        <dbReference type="EMBL" id="GID56822.1"/>
    </source>
</evidence>
<evidence type="ECO:0008006" key="5">
    <source>
        <dbReference type="Google" id="ProtNLM"/>
    </source>
</evidence>
<organism evidence="3 4">
    <name type="scientific">Actinoplanes couchii</name>
    <dbReference type="NCBI Taxonomy" id="403638"/>
    <lineage>
        <taxon>Bacteria</taxon>
        <taxon>Bacillati</taxon>
        <taxon>Actinomycetota</taxon>
        <taxon>Actinomycetes</taxon>
        <taxon>Micromonosporales</taxon>
        <taxon>Micromonosporaceae</taxon>
        <taxon>Actinoplanes</taxon>
    </lineage>
</organism>
<gene>
    <name evidence="3" type="ORF">Aco03nite_052260</name>
</gene>
<feature type="compositionally biased region" description="Basic and acidic residues" evidence="1">
    <location>
        <begin position="60"/>
        <end position="69"/>
    </location>
</feature>
<feature type="transmembrane region" description="Helical" evidence="2">
    <location>
        <begin position="12"/>
        <end position="31"/>
    </location>
</feature>
<keyword evidence="2" id="KW-0812">Transmembrane</keyword>
<comment type="caution">
    <text evidence="3">The sequence shown here is derived from an EMBL/GenBank/DDBJ whole genome shotgun (WGS) entry which is preliminary data.</text>
</comment>
<name>A0ABQ3XE88_9ACTN</name>
<evidence type="ECO:0000256" key="1">
    <source>
        <dbReference type="SAM" id="MobiDB-lite"/>
    </source>
</evidence>
<keyword evidence="2" id="KW-1133">Transmembrane helix</keyword>
<sequence length="126" mass="12877">MTASPKRPGPVSVVWVTAVMALLLLAASLLFPLGAEGHARDGAVPARPVVAGQEFCEHGDTGHRLHTHELGNGWTPILTSRPGPAGEPSLVAVEPVVRPAPACAFPVTTADMPPGVDPASAGVLRV</sequence>
<evidence type="ECO:0000313" key="4">
    <source>
        <dbReference type="Proteomes" id="UP000612282"/>
    </source>
</evidence>
<protein>
    <recommendedName>
        <fullName evidence="5">Secreted protein</fullName>
    </recommendedName>
</protein>
<proteinExistence type="predicted"/>
<dbReference type="EMBL" id="BOMG01000063">
    <property type="protein sequence ID" value="GID56822.1"/>
    <property type="molecule type" value="Genomic_DNA"/>
</dbReference>